<name>S7URS6_9BACT</name>
<dbReference type="InterPro" id="IPR017850">
    <property type="entry name" value="Alkaline_phosphatase_core_sf"/>
</dbReference>
<keyword evidence="7" id="KW-0670">Pyruvate</keyword>
<evidence type="ECO:0000256" key="3">
    <source>
        <dbReference type="ARBA" id="ARBA00004921"/>
    </source>
</evidence>
<dbReference type="PANTHER" id="PTHR31209">
    <property type="entry name" value="COFACTOR-INDEPENDENT PHOSPHOGLYCERATE MUTASE"/>
    <property type="match status" value="1"/>
</dbReference>
<gene>
    <name evidence="7" type="ORF">dsat_2381</name>
</gene>
<keyword evidence="5" id="KW-0324">Glycolysis</keyword>
<dbReference type="GO" id="GO:0046872">
    <property type="term" value="F:metal ion binding"/>
    <property type="evidence" value="ECO:0007669"/>
    <property type="project" value="InterPro"/>
</dbReference>
<feature type="domain" description="Metalloenzyme" evidence="6">
    <location>
        <begin position="4"/>
        <end position="407"/>
    </location>
</feature>
<dbReference type="eggNOG" id="COG3635">
    <property type="taxonomic scope" value="Bacteria"/>
</dbReference>
<dbReference type="AlphaFoldDB" id="S7URS6"/>
<comment type="caution">
    <text evidence="7">The sequence shown here is derived from an EMBL/GenBank/DDBJ whole genome shotgun (WGS) entry which is preliminary data.</text>
</comment>
<dbReference type="CDD" id="cd16011">
    <property type="entry name" value="iPGM_like"/>
    <property type="match status" value="1"/>
</dbReference>
<sequence length="440" mass="46989">MPTKCLCILLDGLGDRTHAALDGLTPLQVAATPCLDSLAAAGANGLYHAGRLGQALPSELAHFAMFGYEHAEFPGRGPIEALGAGITPAPDEVAVLAHFCSLTVRNDGLHVRADRPPGVDDDLRRKIFTEAASFEDEGLIVRLVPTKGLFGVLLVSGGADPRFTDTNPMTDGWPVHPLEPLAEAHGDESARRTARVLGRYLRRVFRLLSALPENQEREARGLPPVNGLVTQRPGRLGAIEPFRERTGLSGCIVASGPLYLGLGRCLGMETIADDDGEDPGEDLARRIGLARAALSRHDFVHVHSKAPDEAAHAKSPSRKVAAIESLDRGLATTIGPLLDDKDLLLAVTSDHSTPSSGPLIHSGEPVPLCMVGAGLRRDQVRTFDEAAAARGSLGPVRGTEFMLLVLNALDRARLLGIRDTPHERLYWPAGSAAFRLEEDE</sequence>
<evidence type="ECO:0000313" key="8">
    <source>
        <dbReference type="Proteomes" id="UP000014975"/>
    </source>
</evidence>
<comment type="catalytic activity">
    <reaction evidence="1">
        <text>(2R)-2-phosphoglycerate = (2R)-3-phosphoglycerate</text>
        <dbReference type="Rhea" id="RHEA:15901"/>
        <dbReference type="ChEBI" id="CHEBI:58272"/>
        <dbReference type="ChEBI" id="CHEBI:58289"/>
        <dbReference type="EC" id="5.4.2.12"/>
    </reaction>
</comment>
<dbReference type="STRING" id="1121439.dsat_2381"/>
<comment type="pathway">
    <text evidence="3">Carbohydrate degradation.</text>
</comment>
<dbReference type="InterPro" id="IPR006124">
    <property type="entry name" value="Metalloenzyme"/>
</dbReference>
<dbReference type="Gene3D" id="3.40.720.10">
    <property type="entry name" value="Alkaline Phosphatase, subunit A"/>
    <property type="match status" value="2"/>
</dbReference>
<dbReference type="Pfam" id="PF10143">
    <property type="entry name" value="PhosphMutase"/>
    <property type="match status" value="1"/>
</dbReference>
<organism evidence="7 8">
    <name type="scientific">Alkalidesulfovibrio alkalitolerans DSM 16529</name>
    <dbReference type="NCBI Taxonomy" id="1121439"/>
    <lineage>
        <taxon>Bacteria</taxon>
        <taxon>Pseudomonadati</taxon>
        <taxon>Thermodesulfobacteriota</taxon>
        <taxon>Desulfovibrionia</taxon>
        <taxon>Desulfovibrionales</taxon>
        <taxon>Desulfovibrionaceae</taxon>
        <taxon>Alkalidesulfovibrio</taxon>
    </lineage>
</organism>
<keyword evidence="8" id="KW-1185">Reference proteome</keyword>
<dbReference type="InterPro" id="IPR004456">
    <property type="entry name" value="Pglycerate_mutase_ApgM"/>
</dbReference>
<evidence type="ECO:0000256" key="5">
    <source>
        <dbReference type="ARBA" id="ARBA00023152"/>
    </source>
</evidence>
<proteinExistence type="inferred from homology"/>
<dbReference type="PATRIC" id="fig|1121439.3.peg.776"/>
<dbReference type="GO" id="GO:0006096">
    <property type="term" value="P:glycolytic process"/>
    <property type="evidence" value="ECO:0007669"/>
    <property type="project" value="UniProtKB-KW"/>
</dbReference>
<dbReference type="PIRSF" id="PIRSF006392">
    <property type="entry name" value="IPGAM_arch"/>
    <property type="match status" value="1"/>
</dbReference>
<accession>S7URS6</accession>
<dbReference type="SUPFAM" id="SSF53649">
    <property type="entry name" value="Alkaline phosphatase-like"/>
    <property type="match status" value="1"/>
</dbReference>
<reference evidence="7 8" key="1">
    <citation type="journal article" date="2013" name="Genome Announc.">
        <title>Draft genome sequences for three mercury-methylating, sulfate-reducing bacteria.</title>
        <authorList>
            <person name="Brown S.D."/>
            <person name="Hurt R.A.Jr."/>
            <person name="Gilmour C.C."/>
            <person name="Elias D.A."/>
        </authorList>
    </citation>
    <scope>NUCLEOTIDE SEQUENCE [LARGE SCALE GENOMIC DNA]</scope>
    <source>
        <strain evidence="7 8">DSM 16529</strain>
    </source>
</reference>
<evidence type="ECO:0000256" key="2">
    <source>
        <dbReference type="ARBA" id="ARBA00002315"/>
    </source>
</evidence>
<protein>
    <submittedName>
        <fullName evidence="7">Phosphonopyruvate decarboxylase-related protein</fullName>
    </submittedName>
</protein>
<dbReference type="OrthoDB" id="9804453at2"/>
<dbReference type="RefSeq" id="WP_020886267.1">
    <property type="nucleotide sequence ID" value="NZ_ATHI01000005.1"/>
</dbReference>
<comment type="function">
    <text evidence="2">Catalyzes the interconversion of 2-phosphoglycerate and 3-phosphoglycerate.</text>
</comment>
<dbReference type="Proteomes" id="UP000014975">
    <property type="component" value="Unassembled WGS sequence"/>
</dbReference>
<dbReference type="GO" id="GO:0004619">
    <property type="term" value="F:phosphoglycerate mutase activity"/>
    <property type="evidence" value="ECO:0007669"/>
    <property type="project" value="UniProtKB-EC"/>
</dbReference>
<evidence type="ECO:0000256" key="4">
    <source>
        <dbReference type="ARBA" id="ARBA00005524"/>
    </source>
</evidence>
<dbReference type="EMBL" id="ATHI01000005">
    <property type="protein sequence ID" value="EPR35018.1"/>
    <property type="molecule type" value="Genomic_DNA"/>
</dbReference>
<evidence type="ECO:0000259" key="6">
    <source>
        <dbReference type="Pfam" id="PF01676"/>
    </source>
</evidence>
<comment type="similarity">
    <text evidence="4">Belongs to the BPG-independent phosphoglycerate mutase family. A-PGAM subfamily.</text>
</comment>
<dbReference type="Pfam" id="PF01676">
    <property type="entry name" value="Metalloenzyme"/>
    <property type="match status" value="1"/>
</dbReference>
<evidence type="ECO:0000313" key="7">
    <source>
        <dbReference type="EMBL" id="EPR35018.1"/>
    </source>
</evidence>
<dbReference type="PANTHER" id="PTHR31209:SF0">
    <property type="entry name" value="METALLOENZYME DOMAIN-CONTAINING PROTEIN"/>
    <property type="match status" value="1"/>
</dbReference>
<evidence type="ECO:0000256" key="1">
    <source>
        <dbReference type="ARBA" id="ARBA00000370"/>
    </source>
</evidence>